<evidence type="ECO:0000256" key="3">
    <source>
        <dbReference type="SAM" id="MobiDB-lite"/>
    </source>
</evidence>
<gene>
    <name evidence="5" type="ORF">FME351_LOCUS979</name>
    <name evidence="6" type="ORF">TSG867_LOCUS28152</name>
</gene>
<name>A0A817TK25_9BILA</name>
<feature type="region of interest" description="Disordered" evidence="3">
    <location>
        <begin position="388"/>
        <end position="428"/>
    </location>
</feature>
<dbReference type="GO" id="GO:0003676">
    <property type="term" value="F:nucleic acid binding"/>
    <property type="evidence" value="ECO:0007669"/>
    <property type="project" value="InterPro"/>
</dbReference>
<dbReference type="SUPFAM" id="SSF57756">
    <property type="entry name" value="Retrovirus zinc finger-like domains"/>
    <property type="match status" value="1"/>
</dbReference>
<evidence type="ECO:0000313" key="5">
    <source>
        <dbReference type="EMBL" id="CAF3317042.1"/>
    </source>
</evidence>
<dbReference type="GO" id="GO:0008270">
    <property type="term" value="F:zinc ion binding"/>
    <property type="evidence" value="ECO:0007669"/>
    <property type="project" value="UniProtKB-KW"/>
</dbReference>
<dbReference type="PANTHER" id="PTHR33223">
    <property type="entry name" value="CCHC-TYPE DOMAIN-CONTAINING PROTEIN"/>
    <property type="match status" value="1"/>
</dbReference>
<accession>A0A817TK25</accession>
<evidence type="ECO:0000256" key="1">
    <source>
        <dbReference type="PROSITE-ProRule" id="PRU00047"/>
    </source>
</evidence>
<reference evidence="5" key="1">
    <citation type="submission" date="2021-02" db="EMBL/GenBank/DDBJ databases">
        <authorList>
            <person name="Nowell W R."/>
        </authorList>
    </citation>
    <scope>NUCLEOTIDE SEQUENCE</scope>
</reference>
<feature type="coiled-coil region" evidence="2">
    <location>
        <begin position="1"/>
        <end position="32"/>
    </location>
</feature>
<dbReference type="InterPro" id="IPR001878">
    <property type="entry name" value="Znf_CCHC"/>
</dbReference>
<keyword evidence="2" id="KW-0175">Coiled coil</keyword>
<dbReference type="EMBL" id="CAJNYU010000025">
    <property type="protein sequence ID" value="CAF3317042.1"/>
    <property type="molecule type" value="Genomic_DNA"/>
</dbReference>
<dbReference type="InterPro" id="IPR005162">
    <property type="entry name" value="Retrotrans_gag_dom"/>
</dbReference>
<dbReference type="Proteomes" id="UP000663869">
    <property type="component" value="Unassembled WGS sequence"/>
</dbReference>
<feature type="coiled-coil region" evidence="2">
    <location>
        <begin position="59"/>
        <end position="129"/>
    </location>
</feature>
<dbReference type="Pfam" id="PF03732">
    <property type="entry name" value="Retrotrans_gag"/>
    <property type="match status" value="1"/>
</dbReference>
<keyword evidence="1" id="KW-0862">Zinc</keyword>
<evidence type="ECO:0000256" key="2">
    <source>
        <dbReference type="SAM" id="Coils"/>
    </source>
</evidence>
<dbReference type="EMBL" id="CAJOBQ010003437">
    <property type="protein sequence ID" value="CAF4606354.1"/>
    <property type="molecule type" value="Genomic_DNA"/>
</dbReference>
<dbReference type="Gene3D" id="4.10.60.10">
    <property type="entry name" value="Zinc finger, CCHC-type"/>
    <property type="match status" value="1"/>
</dbReference>
<keyword evidence="1" id="KW-0479">Metal-binding</keyword>
<dbReference type="Proteomes" id="UP000663862">
    <property type="component" value="Unassembled WGS sequence"/>
</dbReference>
<dbReference type="AlphaFoldDB" id="A0A817TK25"/>
<keyword evidence="1" id="KW-0863">Zinc-finger</keyword>
<organism evidence="5 7">
    <name type="scientific">Rotaria socialis</name>
    <dbReference type="NCBI Taxonomy" id="392032"/>
    <lineage>
        <taxon>Eukaryota</taxon>
        <taxon>Metazoa</taxon>
        <taxon>Spiralia</taxon>
        <taxon>Gnathifera</taxon>
        <taxon>Rotifera</taxon>
        <taxon>Eurotatoria</taxon>
        <taxon>Bdelloidea</taxon>
        <taxon>Philodinida</taxon>
        <taxon>Philodinidae</taxon>
        <taxon>Rotaria</taxon>
    </lineage>
</organism>
<feature type="domain" description="CCHC-type" evidence="4">
    <location>
        <begin position="438"/>
        <end position="453"/>
    </location>
</feature>
<evidence type="ECO:0000313" key="7">
    <source>
        <dbReference type="Proteomes" id="UP000663869"/>
    </source>
</evidence>
<evidence type="ECO:0000259" key="4">
    <source>
        <dbReference type="PROSITE" id="PS50158"/>
    </source>
</evidence>
<dbReference type="InterPro" id="IPR036875">
    <property type="entry name" value="Znf_CCHC_sf"/>
</dbReference>
<dbReference type="PROSITE" id="PS50158">
    <property type="entry name" value="ZF_CCHC"/>
    <property type="match status" value="1"/>
</dbReference>
<dbReference type="PANTHER" id="PTHR33223:SF6">
    <property type="entry name" value="CCHC-TYPE DOMAIN-CONTAINING PROTEIN"/>
    <property type="match status" value="1"/>
</dbReference>
<protein>
    <recommendedName>
        <fullName evidence="4">CCHC-type domain-containing protein</fullName>
    </recommendedName>
</protein>
<evidence type="ECO:0000313" key="6">
    <source>
        <dbReference type="EMBL" id="CAF4606354.1"/>
    </source>
</evidence>
<proteinExistence type="predicted"/>
<comment type="caution">
    <text evidence="5">The sequence shown here is derived from an EMBL/GenBank/DDBJ whole genome shotgun (WGS) entry which is preliminary data.</text>
</comment>
<sequence length="484" mass="56799">MASEKVTIEQAVQKLSEANNNSNGRLNALETKLDEIHFNLIEQHKNMNMDVPNEMMNVQEKMINQIETIQKRTEELQATTTSKLEEKQQQWEQLTNNIRDMRTEMKTNCEALETKALRKNDQNQLMEENVSTPHTQLNSSAINESFDNGESDHHNITEQRQQAENNARQMLLNERPAQTAHTIIIPPSSSIPTFSGSTLESPRQFLIRAKEYAETINYWNDQLLLNGISQFLQGTALEWYCQLRVSNRRPQTWIEFKVIFLNQCNSPIRRARQEQQWKDCKQEEEETINEFIVRLRTLWQEQKPNETENDLIRHLMCKMRNNLLTMIGISLCESLDEIITEAQKIEEILYQRNKQQHRNDNHDLLHNDISTTAMYNNDDHHEVQTMSAHQTNQQTKSNNRGNFTSNRNGNYNVTPRQSYYSTQGTRNQRNLYSLNETKCYMCGRKGHSRKDCPYQYNTYQQQNTWHYSKNADGAHDGRDHGAPN</sequence>